<evidence type="ECO:0000313" key="8">
    <source>
        <dbReference type="Proteomes" id="UP000319663"/>
    </source>
</evidence>
<evidence type="ECO:0000313" key="7">
    <source>
        <dbReference type="EMBL" id="TQB71447.1"/>
    </source>
</evidence>
<evidence type="ECO:0000256" key="1">
    <source>
        <dbReference type="ARBA" id="ARBA00022737"/>
    </source>
</evidence>
<feature type="compositionally biased region" description="Polar residues" evidence="4">
    <location>
        <begin position="156"/>
        <end position="171"/>
    </location>
</feature>
<dbReference type="PANTHER" id="PTHR24171:SF8">
    <property type="entry name" value="BRCA1-ASSOCIATED RING DOMAIN PROTEIN 1"/>
    <property type="match status" value="1"/>
</dbReference>
<feature type="compositionally biased region" description="Basic and acidic residues" evidence="4">
    <location>
        <begin position="892"/>
        <end position="951"/>
    </location>
</feature>
<dbReference type="Pfam" id="PF24521">
    <property type="entry name" value="Ank_KRIT1"/>
    <property type="match status" value="1"/>
</dbReference>
<dbReference type="EMBL" id="VIFY01000081">
    <property type="protein sequence ID" value="TQB71447.1"/>
    <property type="molecule type" value="Genomic_DNA"/>
</dbReference>
<feature type="compositionally biased region" description="Basic and acidic residues" evidence="4">
    <location>
        <begin position="869"/>
        <end position="883"/>
    </location>
</feature>
<feature type="compositionally biased region" description="Basic and acidic residues" evidence="4">
    <location>
        <begin position="728"/>
        <end position="763"/>
    </location>
</feature>
<dbReference type="InterPro" id="IPR036770">
    <property type="entry name" value="Ankyrin_rpt-contain_sf"/>
</dbReference>
<dbReference type="SMART" id="SM00248">
    <property type="entry name" value="ANK"/>
    <property type="match status" value="4"/>
</dbReference>
<dbReference type="InterPro" id="IPR002110">
    <property type="entry name" value="Ankyrin_rpt"/>
</dbReference>
<name>A0A507QVW4_MONPU</name>
<evidence type="ECO:0000256" key="4">
    <source>
        <dbReference type="SAM" id="MobiDB-lite"/>
    </source>
</evidence>
<feature type="domain" description="DUF7593" evidence="5">
    <location>
        <begin position="1025"/>
        <end position="1174"/>
    </location>
</feature>
<organism evidence="7 8">
    <name type="scientific">Monascus purpureus</name>
    <name type="common">Red mold</name>
    <name type="synonym">Monascus anka</name>
    <dbReference type="NCBI Taxonomy" id="5098"/>
    <lineage>
        <taxon>Eukaryota</taxon>
        <taxon>Fungi</taxon>
        <taxon>Dikarya</taxon>
        <taxon>Ascomycota</taxon>
        <taxon>Pezizomycotina</taxon>
        <taxon>Eurotiomycetes</taxon>
        <taxon>Eurotiomycetidae</taxon>
        <taxon>Eurotiales</taxon>
        <taxon>Aspergillaceae</taxon>
        <taxon>Monascus</taxon>
    </lineage>
</organism>
<protein>
    <submittedName>
        <fullName evidence="7">Set3 complex subunit</fullName>
    </submittedName>
</protein>
<dbReference type="AlphaFoldDB" id="A0A507QVW4"/>
<dbReference type="GO" id="GO:0085020">
    <property type="term" value="P:protein K6-linked ubiquitination"/>
    <property type="evidence" value="ECO:0007669"/>
    <property type="project" value="TreeGrafter"/>
</dbReference>
<dbReference type="OrthoDB" id="194358at2759"/>
<gene>
    <name evidence="7" type="primary">HOS4</name>
    <name evidence="7" type="ORF">MPDQ_007574</name>
</gene>
<dbReference type="SUPFAM" id="SSF48403">
    <property type="entry name" value="Ankyrin repeat"/>
    <property type="match status" value="1"/>
</dbReference>
<accession>A0A507QVW4</accession>
<dbReference type="Pfam" id="PF24513">
    <property type="entry name" value="DUF7593"/>
    <property type="match status" value="1"/>
</dbReference>
<feature type="region of interest" description="Disordered" evidence="4">
    <location>
        <begin position="648"/>
        <end position="951"/>
    </location>
</feature>
<dbReference type="PANTHER" id="PTHR24171">
    <property type="entry name" value="ANKYRIN REPEAT DOMAIN-CONTAINING PROTEIN 39-RELATED"/>
    <property type="match status" value="1"/>
</dbReference>
<evidence type="ECO:0000256" key="2">
    <source>
        <dbReference type="ARBA" id="ARBA00023043"/>
    </source>
</evidence>
<feature type="compositionally biased region" description="Basic and acidic residues" evidence="4">
    <location>
        <begin position="123"/>
        <end position="137"/>
    </location>
</feature>
<keyword evidence="1" id="KW-0677">Repeat</keyword>
<dbReference type="InterPro" id="IPR056485">
    <property type="entry name" value="ARM_KRIT1"/>
</dbReference>
<evidence type="ECO:0000259" key="6">
    <source>
        <dbReference type="Pfam" id="PF24521"/>
    </source>
</evidence>
<feature type="repeat" description="ANK" evidence="3">
    <location>
        <begin position="351"/>
        <end position="383"/>
    </location>
</feature>
<feature type="compositionally biased region" description="Basic and acidic residues" evidence="4">
    <location>
        <begin position="791"/>
        <end position="803"/>
    </location>
</feature>
<dbReference type="InterPro" id="IPR056015">
    <property type="entry name" value="DUF7593"/>
</dbReference>
<evidence type="ECO:0000256" key="3">
    <source>
        <dbReference type="PROSITE-ProRule" id="PRU00023"/>
    </source>
</evidence>
<dbReference type="Pfam" id="PF12796">
    <property type="entry name" value="Ank_2"/>
    <property type="match status" value="1"/>
</dbReference>
<feature type="compositionally biased region" description="Basic and acidic residues" evidence="4">
    <location>
        <begin position="699"/>
        <end position="718"/>
    </location>
</feature>
<dbReference type="PROSITE" id="PS50088">
    <property type="entry name" value="ANK_REPEAT"/>
    <property type="match status" value="2"/>
</dbReference>
<dbReference type="Proteomes" id="UP000319663">
    <property type="component" value="Unassembled WGS sequence"/>
</dbReference>
<dbReference type="PROSITE" id="PS50297">
    <property type="entry name" value="ANK_REP_REGION"/>
    <property type="match status" value="2"/>
</dbReference>
<feature type="domain" description="KRIT1 ARM-repeats" evidence="6">
    <location>
        <begin position="494"/>
        <end position="643"/>
    </location>
</feature>
<feature type="compositionally biased region" description="Basic and acidic residues" evidence="4">
    <location>
        <begin position="825"/>
        <end position="854"/>
    </location>
</feature>
<proteinExistence type="predicted"/>
<feature type="region of interest" description="Disordered" evidence="4">
    <location>
        <begin position="966"/>
        <end position="1029"/>
    </location>
</feature>
<feature type="compositionally biased region" description="Low complexity" evidence="4">
    <location>
        <begin position="276"/>
        <end position="289"/>
    </location>
</feature>
<keyword evidence="8" id="KW-1185">Reference proteome</keyword>
<comment type="caution">
    <text evidence="7">The sequence shown here is derived from an EMBL/GenBank/DDBJ whole genome shotgun (WGS) entry which is preliminary data.</text>
</comment>
<feature type="compositionally biased region" description="Basic and acidic residues" evidence="4">
    <location>
        <begin position="94"/>
        <end position="109"/>
    </location>
</feature>
<keyword evidence="2 3" id="KW-0040">ANK repeat</keyword>
<feature type="compositionally biased region" description="Polar residues" evidence="4">
    <location>
        <begin position="855"/>
        <end position="867"/>
    </location>
</feature>
<feature type="region of interest" description="Disordered" evidence="4">
    <location>
        <begin position="440"/>
        <end position="498"/>
    </location>
</feature>
<sequence>MSDVDTVPSLPAVLDVGKRVLVAEVNDHKKLSGSRSPRAPSPQFPAGREDVLNKVDLDGHANQPPSPKADSEAETIIQSGRESLSPEKRRKYIRHETELHHARNDHAKNADPSNDSLARKRKWVEDETHSNRARDLRSGSPTNTVVKMEKLDASHPGSNQHCISHSGTSGPKSEGDHASRKRSFSEAVESDVTRSRRGSPQRSSVAPGDRTRGDHSSASPVRPASNDRSVSPAHPSHKRTASGPPHTAGDLRKKKKRAPPPFTTDLQRQSSEDRQSVSSSASCSPLPSARLRRLGATDNATASPAKHMGHKKQRDQNGRTRLARACAAQELEAAMARHAERPEDLNVADNAGNTPLQIAALEGCAPIVRFLVDAGCEVNTKNIDKDTPLIDAVENGHLEVVKILLEAGANPRIVNAEGDEPYELVPSDADDYEEIRRVLAEAKANPKSKRRSEERSGQRDSSSSRRASAASPRESPPAHGTRSSSAFGSVTRRKTVRSEATRNDLLWTKATPENLREFAAKGDIAGVANILNVGQKADPESLIAAAKGGHDEVLSLLLGMGDADPDPNPVQGGVQKAGYNTPMLAAIGRGNLEVIKLLLAQPGFNPTRRLYHDRTYFELSRERKGEDWEEEYDLLHDAYINYIKSKKTRKTELSSPRRSRDKEKEKVSKRSGRRTSLSPASRPRKAAESPSGSHRRSTSSKDQDLKERRRDGTHRSKEISVSNRSRSRISDKETSPEVTRLESPRRKARDGEINVTARNDEVPRRRRLIAGRPPQDRDKRRPSLISSDSLSGKEEVARKHADNASDTVSAKLPLKRVRVSVSPETSHHRWSEPERHSDEQHKKRRRVLSEDAEHTITNGPRKSQSLSADDLKQNSPKKEHSSPDSEQINPRSDQDRVNDAPVKEEREKHESHDLDDIPMEDADKLKKAETDSEARKREEAKKFEEDRIAEKRLAADAERARIVKEETERAARLARERADEEERRRKEAEQRRVKQAEDERQKRLDQERHRLARQRREQEEQEQRRRDALPDRLRVAANLVGSNDPRARSHAWLKKFMPLVTAQTKQLDPSCGPELADEKWVPNYLVAPLLATNDLQLRQYASWEKRKATATQRMNLWRVTRRILVQADDAEFLVSSFGEIMKKDFETRPKYFEMEHVFWVKLSDFMDIVPHVPHLHGLNIQFLRMHIDAEPSASSSFSLPQPNGHFFGGPMYLEDNDLSAKPNGLANGYGHPRPSTYV</sequence>
<dbReference type="STRING" id="5098.A0A507QVW4"/>
<evidence type="ECO:0000259" key="5">
    <source>
        <dbReference type="Pfam" id="PF24513"/>
    </source>
</evidence>
<feature type="repeat" description="ANK" evidence="3">
    <location>
        <begin position="384"/>
        <end position="416"/>
    </location>
</feature>
<feature type="compositionally biased region" description="Low complexity" evidence="4">
    <location>
        <begin position="459"/>
        <end position="473"/>
    </location>
</feature>
<reference evidence="7 8" key="1">
    <citation type="submission" date="2019-06" db="EMBL/GenBank/DDBJ databases">
        <title>Wine fermentation using esterase from Monascus purpureus.</title>
        <authorList>
            <person name="Geng C."/>
            <person name="Zhang Y."/>
        </authorList>
    </citation>
    <scope>NUCLEOTIDE SEQUENCE [LARGE SCALE GENOMIC DNA]</scope>
    <source>
        <strain evidence="7">HQ1</strain>
    </source>
</reference>
<feature type="compositionally biased region" description="Basic and acidic residues" evidence="4">
    <location>
        <begin position="658"/>
        <end position="668"/>
    </location>
</feature>
<dbReference type="GO" id="GO:0004842">
    <property type="term" value="F:ubiquitin-protein transferase activity"/>
    <property type="evidence" value="ECO:0007669"/>
    <property type="project" value="TreeGrafter"/>
</dbReference>
<dbReference type="Gene3D" id="1.25.40.20">
    <property type="entry name" value="Ankyrin repeat-containing domain"/>
    <property type="match status" value="2"/>
</dbReference>
<feature type="compositionally biased region" description="Basic and acidic residues" evidence="4">
    <location>
        <begin position="47"/>
        <end position="59"/>
    </location>
</feature>
<feature type="region of interest" description="Disordered" evidence="4">
    <location>
        <begin position="27"/>
        <end position="320"/>
    </location>
</feature>